<gene>
    <name evidence="2" type="ORF">EAF64_12000</name>
</gene>
<keyword evidence="1" id="KW-1133">Transmembrane helix</keyword>
<dbReference type="AlphaFoldDB" id="A0A498L306"/>
<keyword evidence="3" id="KW-1185">Reference proteome</keyword>
<keyword evidence="1" id="KW-0812">Transmembrane</keyword>
<sequence>MAAELTRRARIGFALVLGGLAAILAGALVFLPLGIDWPAAVFVSAAVYLILLFETVLDDASFGGK</sequence>
<name>A0A498L306_9EURY</name>
<comment type="caution">
    <text evidence="2">The sequence shown here is derived from an EMBL/GenBank/DDBJ whole genome shotgun (WGS) entry which is preliminary data.</text>
</comment>
<dbReference type="EMBL" id="RDFA01000004">
    <property type="protein sequence ID" value="RXK48395.1"/>
    <property type="molecule type" value="Genomic_DNA"/>
</dbReference>
<keyword evidence="1" id="KW-0472">Membrane</keyword>
<reference evidence="2 3" key="1">
    <citation type="submission" date="2019-01" db="EMBL/GenBank/DDBJ databases">
        <title>Halorientalis sp. F13-25 a new haloarchaeum isolated from hypersaline water.</title>
        <authorList>
            <person name="Ana D.-V."/>
            <person name="Cristina S.-P."/>
            <person name="Antonio V."/>
        </authorList>
    </citation>
    <scope>NUCLEOTIDE SEQUENCE [LARGE SCALE GENOMIC DNA]</scope>
    <source>
        <strain evidence="2 3">F13-25</strain>
    </source>
</reference>
<evidence type="ECO:0000313" key="3">
    <source>
        <dbReference type="Proteomes" id="UP000289691"/>
    </source>
</evidence>
<organism evidence="2 3">
    <name type="scientific">Halorientalis pallida</name>
    <dbReference type="NCBI Taxonomy" id="2479928"/>
    <lineage>
        <taxon>Archaea</taxon>
        <taxon>Methanobacteriati</taxon>
        <taxon>Methanobacteriota</taxon>
        <taxon>Stenosarchaea group</taxon>
        <taxon>Halobacteria</taxon>
        <taxon>Halobacteriales</taxon>
        <taxon>Haloarculaceae</taxon>
        <taxon>Halorientalis</taxon>
    </lineage>
</organism>
<accession>A0A498L306</accession>
<evidence type="ECO:0000256" key="1">
    <source>
        <dbReference type="SAM" id="Phobius"/>
    </source>
</evidence>
<feature type="transmembrane region" description="Helical" evidence="1">
    <location>
        <begin position="12"/>
        <end position="31"/>
    </location>
</feature>
<protein>
    <submittedName>
        <fullName evidence="2">Uncharacterized protein</fullName>
    </submittedName>
</protein>
<dbReference type="Proteomes" id="UP000289691">
    <property type="component" value="Unassembled WGS sequence"/>
</dbReference>
<evidence type="ECO:0000313" key="2">
    <source>
        <dbReference type="EMBL" id="RXK48395.1"/>
    </source>
</evidence>
<feature type="transmembrane region" description="Helical" evidence="1">
    <location>
        <begin position="37"/>
        <end position="57"/>
    </location>
</feature>
<dbReference type="RefSeq" id="WP_129069234.1">
    <property type="nucleotide sequence ID" value="NZ_RDFA01000004.1"/>
</dbReference>
<proteinExistence type="predicted"/>